<proteinExistence type="predicted"/>
<reference evidence="1" key="1">
    <citation type="submission" date="2014-09" db="EMBL/GenBank/DDBJ databases">
        <authorList>
            <person name="Magalhaes I.L.F."/>
            <person name="Oliveira U."/>
            <person name="Santos F.R."/>
            <person name="Vidigal T.H.D.A."/>
            <person name="Brescovit A.D."/>
            <person name="Santos A.J."/>
        </authorList>
    </citation>
    <scope>NUCLEOTIDE SEQUENCE</scope>
    <source>
        <tissue evidence="1">Shoot tissue taken approximately 20 cm above the soil surface</tissue>
    </source>
</reference>
<sequence>MPVPVTKHLEQMGNACTSVAPFPMVHCKGHTRLGAAIPARQDDCIPPKKRGTWRNVLQTVQCIPPKKRETWRNFQQPVQVIFPLLFDPSFNKCALLFS</sequence>
<organism evidence="1">
    <name type="scientific">Arundo donax</name>
    <name type="common">Giant reed</name>
    <name type="synonym">Donax arundinaceus</name>
    <dbReference type="NCBI Taxonomy" id="35708"/>
    <lineage>
        <taxon>Eukaryota</taxon>
        <taxon>Viridiplantae</taxon>
        <taxon>Streptophyta</taxon>
        <taxon>Embryophyta</taxon>
        <taxon>Tracheophyta</taxon>
        <taxon>Spermatophyta</taxon>
        <taxon>Magnoliopsida</taxon>
        <taxon>Liliopsida</taxon>
        <taxon>Poales</taxon>
        <taxon>Poaceae</taxon>
        <taxon>PACMAD clade</taxon>
        <taxon>Arundinoideae</taxon>
        <taxon>Arundineae</taxon>
        <taxon>Arundo</taxon>
    </lineage>
</organism>
<dbReference type="AlphaFoldDB" id="A0A0A9HLP8"/>
<dbReference type="EMBL" id="GBRH01160264">
    <property type="protein sequence ID" value="JAE37632.1"/>
    <property type="molecule type" value="Transcribed_RNA"/>
</dbReference>
<protein>
    <submittedName>
        <fullName evidence="1">Uncharacterized protein</fullName>
    </submittedName>
</protein>
<name>A0A0A9HLP8_ARUDO</name>
<evidence type="ECO:0000313" key="1">
    <source>
        <dbReference type="EMBL" id="JAE37632.1"/>
    </source>
</evidence>
<reference evidence="1" key="2">
    <citation type="journal article" date="2015" name="Data Brief">
        <title>Shoot transcriptome of the giant reed, Arundo donax.</title>
        <authorList>
            <person name="Barrero R.A."/>
            <person name="Guerrero F.D."/>
            <person name="Moolhuijzen P."/>
            <person name="Goolsby J.A."/>
            <person name="Tidwell J."/>
            <person name="Bellgard S.E."/>
            <person name="Bellgard M.I."/>
        </authorList>
    </citation>
    <scope>NUCLEOTIDE SEQUENCE</scope>
    <source>
        <tissue evidence="1">Shoot tissue taken approximately 20 cm above the soil surface</tissue>
    </source>
</reference>
<accession>A0A0A9HLP8</accession>